<dbReference type="SUPFAM" id="SSF50969">
    <property type="entry name" value="YVTN repeat-like/Quinoprotein amine dehydrogenase"/>
    <property type="match status" value="1"/>
</dbReference>
<gene>
    <name evidence="1" type="ORF">LCMiAC01_00010</name>
</gene>
<evidence type="ECO:0000313" key="1">
    <source>
        <dbReference type="EMBL" id="QBK88337.1"/>
    </source>
</evidence>
<name>A0A481YZU3_9VIRU</name>
<reference evidence="1" key="1">
    <citation type="journal article" date="2019" name="MBio">
        <title>Virus Genomes from Deep Sea Sediments Expand the Ocean Megavirome and Support Independent Origins of Viral Gigantism.</title>
        <authorList>
            <person name="Backstrom D."/>
            <person name="Yutin N."/>
            <person name="Jorgensen S.L."/>
            <person name="Dharamshi J."/>
            <person name="Homa F."/>
            <person name="Zaremba-Niedwiedzka K."/>
            <person name="Spang A."/>
            <person name="Wolf Y.I."/>
            <person name="Koonin E.V."/>
            <person name="Ettema T.J."/>
        </authorList>
    </citation>
    <scope>NUCLEOTIDE SEQUENCE</scope>
</reference>
<proteinExistence type="predicted"/>
<dbReference type="EMBL" id="MK500388">
    <property type="protein sequence ID" value="QBK88337.1"/>
    <property type="molecule type" value="Genomic_DNA"/>
</dbReference>
<accession>A0A481YZU3</accession>
<dbReference type="InterPro" id="IPR011044">
    <property type="entry name" value="Quino_amine_DH_bsu"/>
</dbReference>
<protein>
    <submittedName>
        <fullName evidence="1">Uncharacterized protein</fullName>
    </submittedName>
</protein>
<organism evidence="1">
    <name type="scientific">Mimivirus LCMiAC01</name>
    <dbReference type="NCBI Taxonomy" id="2506608"/>
    <lineage>
        <taxon>Viruses</taxon>
        <taxon>Varidnaviria</taxon>
        <taxon>Bamfordvirae</taxon>
        <taxon>Nucleocytoviricota</taxon>
        <taxon>Megaviricetes</taxon>
        <taxon>Imitervirales</taxon>
        <taxon>Mimiviridae</taxon>
        <taxon>Klosneuvirinae</taxon>
    </lineage>
</organism>
<sequence length="251" mass="29304">MVTFTIVLNILYITKDRLHFKTIQTFKLDRRPQAIVASENYLFVIYNTSIDKYDKKTLNLLDITRPRFAKHLNGGVVKDNLLYCVDNPLADRNHIYTWDIDTMHYHGPVDIIDLQFVGTLSSIDYYHGAWWLIYSFYHDHVLDTHVVMFDINWNSMHSWVFPSKVLNKLKPYSISSGSWKNNIFYCTGHQNKEIYMFKAYKNKNVLTYMGTVNANISGQGLSWDRHTPNTLYGLDKDTVVIMKQSPSPSSL</sequence>